<dbReference type="Gene3D" id="3.40.50.300">
    <property type="entry name" value="P-loop containing nucleotide triphosphate hydrolases"/>
    <property type="match status" value="1"/>
</dbReference>
<dbReference type="OrthoDB" id="5239715at2759"/>
<dbReference type="SMART" id="SM00175">
    <property type="entry name" value="RAB"/>
    <property type="match status" value="1"/>
</dbReference>
<evidence type="ECO:0000313" key="4">
    <source>
        <dbReference type="Proteomes" id="UP001165740"/>
    </source>
</evidence>
<dbReference type="RefSeq" id="XP_055891850.1">
    <property type="nucleotide sequence ID" value="XM_056035875.1"/>
</dbReference>
<evidence type="ECO:0000313" key="6">
    <source>
        <dbReference type="RefSeq" id="XP_055891851.1"/>
    </source>
</evidence>
<dbReference type="Pfam" id="PF00071">
    <property type="entry name" value="Ras"/>
    <property type="match status" value="1"/>
</dbReference>
<dbReference type="RefSeq" id="XP_055891852.1">
    <property type="nucleotide sequence ID" value="XM_056035877.1"/>
</dbReference>
<dbReference type="PRINTS" id="PR00449">
    <property type="entry name" value="RASTRNSFRMNG"/>
</dbReference>
<proteinExistence type="inferred from homology"/>
<evidence type="ECO:0000256" key="2">
    <source>
        <dbReference type="ARBA" id="ARBA00022553"/>
    </source>
</evidence>
<dbReference type="AlphaFoldDB" id="A0A9W3AX95"/>
<dbReference type="InterPro" id="IPR051641">
    <property type="entry name" value="RGK_GTP-binding_reg"/>
</dbReference>
<evidence type="ECO:0000313" key="7">
    <source>
        <dbReference type="RefSeq" id="XP_055891852.1"/>
    </source>
</evidence>
<dbReference type="GO" id="GO:0005886">
    <property type="term" value="C:plasma membrane"/>
    <property type="evidence" value="ECO:0007669"/>
    <property type="project" value="TreeGrafter"/>
</dbReference>
<dbReference type="SUPFAM" id="SSF52540">
    <property type="entry name" value="P-loop containing nucleoside triphosphate hydrolases"/>
    <property type="match status" value="1"/>
</dbReference>
<dbReference type="RefSeq" id="XP_055891851.1">
    <property type="nucleotide sequence ID" value="XM_056035876.1"/>
</dbReference>
<dbReference type="GO" id="GO:0003924">
    <property type="term" value="F:GTPase activity"/>
    <property type="evidence" value="ECO:0007669"/>
    <property type="project" value="InterPro"/>
</dbReference>
<dbReference type="SMART" id="SM00173">
    <property type="entry name" value="RAS"/>
    <property type="match status" value="1"/>
</dbReference>
<dbReference type="PROSITE" id="PS51421">
    <property type="entry name" value="RAS"/>
    <property type="match status" value="1"/>
</dbReference>
<name>A0A9W3AX95_BIOGL</name>
<dbReference type="Proteomes" id="UP001165740">
    <property type="component" value="Chromosome 7"/>
</dbReference>
<evidence type="ECO:0000313" key="5">
    <source>
        <dbReference type="RefSeq" id="XP_055891850.1"/>
    </source>
</evidence>
<dbReference type="GeneID" id="106071663"/>
<evidence type="ECO:0000256" key="1">
    <source>
        <dbReference type="ARBA" id="ARBA00008846"/>
    </source>
</evidence>
<organism evidence="4 6">
    <name type="scientific">Biomphalaria glabrata</name>
    <name type="common">Bloodfluke planorb</name>
    <name type="synonym">Freshwater snail</name>
    <dbReference type="NCBI Taxonomy" id="6526"/>
    <lineage>
        <taxon>Eukaryota</taxon>
        <taxon>Metazoa</taxon>
        <taxon>Spiralia</taxon>
        <taxon>Lophotrochozoa</taxon>
        <taxon>Mollusca</taxon>
        <taxon>Gastropoda</taxon>
        <taxon>Heterobranchia</taxon>
        <taxon>Euthyneura</taxon>
        <taxon>Panpulmonata</taxon>
        <taxon>Hygrophila</taxon>
        <taxon>Lymnaeoidea</taxon>
        <taxon>Planorbidae</taxon>
        <taxon>Biomphalaria</taxon>
    </lineage>
</organism>
<dbReference type="PANTHER" id="PTHR45775">
    <property type="entry name" value="RAD, GEM/KIR FAMILY MEMBER 2, ISOFORM C"/>
    <property type="match status" value="1"/>
</dbReference>
<comment type="similarity">
    <text evidence="1">Belongs to the small GTPase superfamily. RGK family.</text>
</comment>
<gene>
    <name evidence="5 6 7" type="primary">LOC106071663</name>
</gene>
<feature type="region of interest" description="Disordered" evidence="3">
    <location>
        <begin position="98"/>
        <end position="144"/>
    </location>
</feature>
<dbReference type="InterPro" id="IPR027417">
    <property type="entry name" value="P-loop_NTPase"/>
</dbReference>
<dbReference type="GO" id="GO:0005246">
    <property type="term" value="F:calcium channel regulator activity"/>
    <property type="evidence" value="ECO:0007669"/>
    <property type="project" value="TreeGrafter"/>
</dbReference>
<protein>
    <submittedName>
        <fullName evidence="5 6">GTP-binding protein RAD-like</fullName>
    </submittedName>
</protein>
<feature type="compositionally biased region" description="Low complexity" evidence="3">
    <location>
        <begin position="31"/>
        <end position="41"/>
    </location>
</feature>
<dbReference type="InterPro" id="IPR001806">
    <property type="entry name" value="Small_GTPase"/>
</dbReference>
<reference evidence="5 6" key="1">
    <citation type="submission" date="2025-04" db="UniProtKB">
        <authorList>
            <consortium name="RefSeq"/>
        </authorList>
    </citation>
    <scope>IDENTIFICATION</scope>
</reference>
<evidence type="ECO:0000256" key="3">
    <source>
        <dbReference type="SAM" id="MobiDB-lite"/>
    </source>
</evidence>
<keyword evidence="4" id="KW-1185">Reference proteome</keyword>
<sequence length="373" mass="41700">MDVRYMDILIEGERIPDDDNFFHSASKLDAPHSAPHSRSSSFKNRPRPKLNLDIQLAQRPRTNSLPNAYLPLPDQFLQPEHSGIQRVRSFKTTSKGLINHGDSFKKSTNSLRSSGSAGSIPDGSNKLPRKSSCVSDESGPNSEEIQIVIHPSDLPVYRVLMMGASGVGKTALTRQFMTSEYKGTYIESPTPEIDMVEPELNVNVLLDEQESTLHFLDEEQYPDILKEELSIDAYVVVFSVSDTSSYNYAVKTIRTLREVQKTHKAIILVGNKIDLARQRRVARHDALRIAKKFDCRYIETSAALNHHVDELLVGILSQIRERVSGATHSLAPPAPCKVRSRSKSPGKAITEFFSKIFGAHNKKAKSCETLFVQ</sequence>
<feature type="compositionally biased region" description="Polar residues" evidence="3">
    <location>
        <begin position="106"/>
        <end position="117"/>
    </location>
</feature>
<feature type="region of interest" description="Disordered" evidence="3">
    <location>
        <begin position="21"/>
        <end position="48"/>
    </location>
</feature>
<dbReference type="GO" id="GO:0005525">
    <property type="term" value="F:GTP binding"/>
    <property type="evidence" value="ECO:0007669"/>
    <property type="project" value="InterPro"/>
</dbReference>
<feature type="compositionally biased region" description="Polar residues" evidence="3">
    <location>
        <begin position="132"/>
        <end position="144"/>
    </location>
</feature>
<dbReference type="PANTHER" id="PTHR45775:SF6">
    <property type="entry name" value="RAD, GEM_KIR FAMILY MEMBER 2, ISOFORM C"/>
    <property type="match status" value="1"/>
</dbReference>
<keyword evidence="2" id="KW-0597">Phosphoprotein</keyword>
<accession>A0A9W3AX95</accession>
<dbReference type="PROSITE" id="PS51419">
    <property type="entry name" value="RAB"/>
    <property type="match status" value="1"/>
</dbReference>